<dbReference type="AlphaFoldDB" id="A0A6C0LRS6"/>
<dbReference type="EMBL" id="MN740559">
    <property type="protein sequence ID" value="QHU33576.1"/>
    <property type="molecule type" value="Genomic_DNA"/>
</dbReference>
<keyword evidence="1" id="KW-1133">Transmembrane helix</keyword>
<name>A0A6C0LRS6_9ZZZZ</name>
<keyword evidence="1" id="KW-0812">Transmembrane</keyword>
<reference evidence="2" key="1">
    <citation type="journal article" date="2020" name="Nature">
        <title>Giant virus diversity and host interactions through global metagenomics.</title>
        <authorList>
            <person name="Schulz F."/>
            <person name="Roux S."/>
            <person name="Paez-Espino D."/>
            <person name="Jungbluth S."/>
            <person name="Walsh D.A."/>
            <person name="Denef V.J."/>
            <person name="McMahon K.D."/>
            <person name="Konstantinidis K.T."/>
            <person name="Eloe-Fadrosh E.A."/>
            <person name="Kyrpides N.C."/>
            <person name="Woyke T."/>
        </authorList>
    </citation>
    <scope>NUCLEOTIDE SEQUENCE</scope>
    <source>
        <strain evidence="2">GVMAG-S-1016704-121</strain>
    </source>
</reference>
<feature type="transmembrane region" description="Helical" evidence="1">
    <location>
        <begin position="20"/>
        <end position="39"/>
    </location>
</feature>
<proteinExistence type="predicted"/>
<sequence length="212" mass="24515">MKCNLIIFFNIQEEMATNAASLLIIMSVMLLCIVVVLSLKPMKQDNPVRSSVVKILEREPEQEDIDELHTKPTQEKEETDEVIEEIRHSRNDHLPSLPNDRVGNEYNRNRQDYQYASAHGDDADMVGKHNIRVSAFDPKHKISGYGADYIGVRRETLNYFENVTHICINNKLYTIRRIDPRSSDTHAYIYITEKIEDHENISVGTKIKLDIC</sequence>
<accession>A0A6C0LRS6</accession>
<keyword evidence="1" id="KW-0472">Membrane</keyword>
<evidence type="ECO:0000313" key="2">
    <source>
        <dbReference type="EMBL" id="QHU33576.1"/>
    </source>
</evidence>
<organism evidence="2">
    <name type="scientific">viral metagenome</name>
    <dbReference type="NCBI Taxonomy" id="1070528"/>
    <lineage>
        <taxon>unclassified sequences</taxon>
        <taxon>metagenomes</taxon>
        <taxon>organismal metagenomes</taxon>
    </lineage>
</organism>
<evidence type="ECO:0000256" key="1">
    <source>
        <dbReference type="SAM" id="Phobius"/>
    </source>
</evidence>
<protein>
    <submittedName>
        <fullName evidence="2">Uncharacterized protein</fullName>
    </submittedName>
</protein>